<dbReference type="Proteomes" id="UP001163603">
    <property type="component" value="Chromosome 1"/>
</dbReference>
<accession>A0ACC0ZLF9</accession>
<comment type="caution">
    <text evidence="1">The sequence shown here is derived from an EMBL/GenBank/DDBJ whole genome shotgun (WGS) entry which is preliminary data.</text>
</comment>
<name>A0ACC0ZLF9_9ROSI</name>
<sequence length="1066" mass="119903">MADQTNTHPFYSHSRSSPSEPRGDEKKVGDGNEYHQFEDTMLLDSPLVQTQLEKLNFDTQVVDDSDCNKDMILHSISEHEKEVVLDSEDEGVCTSKTVRVSNGLSDGNSLNLQKMAATCAHQHCSIGNKGCRVHVERSDEQKELPQLFTCDSGDVEYEESSQANALEFVDQFLSSKKMEFEFSPGLDIKKTVREKSPRLSSAKGPQILAKRVNFRAASIAKIETFQWADSDQHVEDDVFSERTETPFEFGGFRQRSVTRRNKPRHLNSKEGNISGNKIEQKKEILNLHKEIAFLTYSDSMFVEHGPKDTCRVEEVSKLNLENNCVKGFNKEMHGESSEQELDAPDIFNVGFNTQIAAEAMEALSNGPSAGCIASDAYQDPLNITDDSLKVLTTRKGRAEQISLPKTDSCYLRGTERKPTRRKRSSRKSGKKSTDQELGPELAIMRNMKRGKLLIGEHFKSRNSANSNESPGRRPTLMEQRQEDEIVGRNNNGEIYQGSTISVERISLSKVQATEELKTSSCVDPETRPSSAGDMLRRTYHQSDNPGQKTDDGILKYRRKRSRLVADPTRGERISLSKGQGEEELKTSSCVDQETRPSLAGDILKRTYHQSDNPGQNTDDGILKYRRKRSRLVADPTKFVSGRERCPTFYADSSAEARDSNLSKKEESCKELSASTSCMKLVTWSHPKGKRALRKVRSHSKSNDISVPLRTLGGNVRKSYCNKSERIMEDNHKTSSYNRGTKETFRGDHDRKMAFMQSSEVNEMDFGLFSNGVQKNREFGVSPNKNLELSSSGYTTTNRTNLMNVAPSNCFSSKYHKRPFSKNLPKSSLLKELIKLGVPESIPDFTWKGLRRRKDTAHVRVLFSQHLDDSVIKHQKKQISARLGISTATCPMDATHFIANRFVRTRNMLEVIALGKPVVTHLWLESCGQARCLIDEKNYILRDAKKEKEIGFSMAVSVARASQHPLLEGRSVFITPNIKPPKEMMSSLVKAVHGQVVEKSQISASAANIQDNLFILSCEEDRAICVPLLDKGIAAYTSELVLNGIIIQKLEFERSELALQEQESIVY</sequence>
<proteinExistence type="predicted"/>
<organism evidence="1 2">
    <name type="scientific">Pistacia integerrima</name>
    <dbReference type="NCBI Taxonomy" id="434235"/>
    <lineage>
        <taxon>Eukaryota</taxon>
        <taxon>Viridiplantae</taxon>
        <taxon>Streptophyta</taxon>
        <taxon>Embryophyta</taxon>
        <taxon>Tracheophyta</taxon>
        <taxon>Spermatophyta</taxon>
        <taxon>Magnoliopsida</taxon>
        <taxon>eudicotyledons</taxon>
        <taxon>Gunneridae</taxon>
        <taxon>Pentapetalae</taxon>
        <taxon>rosids</taxon>
        <taxon>malvids</taxon>
        <taxon>Sapindales</taxon>
        <taxon>Anacardiaceae</taxon>
        <taxon>Pistacia</taxon>
    </lineage>
</organism>
<evidence type="ECO:0000313" key="2">
    <source>
        <dbReference type="Proteomes" id="UP001163603"/>
    </source>
</evidence>
<keyword evidence="2" id="KW-1185">Reference proteome</keyword>
<evidence type="ECO:0000313" key="1">
    <source>
        <dbReference type="EMBL" id="KAJ0054100.1"/>
    </source>
</evidence>
<protein>
    <submittedName>
        <fullName evidence="1">Uncharacterized protein</fullName>
    </submittedName>
</protein>
<gene>
    <name evidence="1" type="ORF">Pint_01076</name>
</gene>
<dbReference type="EMBL" id="CM047736">
    <property type="protein sequence ID" value="KAJ0054100.1"/>
    <property type="molecule type" value="Genomic_DNA"/>
</dbReference>
<reference evidence="2" key="1">
    <citation type="journal article" date="2023" name="G3 (Bethesda)">
        <title>Genome assembly and association tests identify interacting loci associated with vigor, precocity, and sex in interspecific pistachio rootstocks.</title>
        <authorList>
            <person name="Palmer W."/>
            <person name="Jacygrad E."/>
            <person name="Sagayaradj S."/>
            <person name="Cavanaugh K."/>
            <person name="Han R."/>
            <person name="Bertier L."/>
            <person name="Beede B."/>
            <person name="Kafkas S."/>
            <person name="Golino D."/>
            <person name="Preece J."/>
            <person name="Michelmore R."/>
        </authorList>
    </citation>
    <scope>NUCLEOTIDE SEQUENCE [LARGE SCALE GENOMIC DNA]</scope>
</reference>